<evidence type="ECO:0000256" key="9">
    <source>
        <dbReference type="ARBA" id="ARBA00029670"/>
    </source>
</evidence>
<dbReference type="Proteomes" id="UP000094336">
    <property type="component" value="Unassembled WGS sequence"/>
</dbReference>
<dbReference type="GO" id="GO:0035267">
    <property type="term" value="C:NuA4 histone acetyltransferase complex"/>
    <property type="evidence" value="ECO:0007669"/>
    <property type="project" value="UniProtKB-ARBA"/>
</dbReference>
<sequence length="958" mass="107530">MFKKDPVERTLKLAELYWLAKSPWFPLFSERGVAQIFPELAGFLEKQFVTEPAEPTEPTIVPSLAPLNATRVLQLRANRERREAKELAARESTKEPASRESPKGSDAANENPGTVIETPNAACELVREVQLPGEPYLKKRKLAELLTDPEFLDPHILDTHTRENTLVCVSRDHVPHQFAPRDDISPLAELYYLTQTLPLLKLIPGSQKALTTETYEKALLEGKIAVVYSRIEELKRMMRWSLRQPEKFRDPLARDATRDTHWAALMREALWLAVDVHEQRKMQLAVCHMKAQAVMDYWSYGRIMCVRRSPIKHLPESKDTVSPEIDSEMVDADKIAVIAETPETEIDSGIDVFLLTRPDPMLDIVPPVLPEITREDFQRLDTTVLPFKVSVGFDELNGVSQKIVDSLSTFNPFDARGDDAYARMPVVAISKLLSPLEEADDGWYKVYMQETRAPRAAAARGPQKGLFGVSNKRALVLRPPKPPALKYLDLRTPTIWLPQDDKYLIHYVAEYQFNWGIIAANLAARATHSYAANIERRTPWQCFERYIQLNDKFQFGDMKGVHAFSAQRWLEAAHKAQTNTKRRISPLGVGNESIQRGHRRLRWASMFEAMRKCMRKRENTPKPNNTSRKLGGDDKNNGPVPTPAELAKLKYERDKAIQEAYLQQQSLRNPPVAQAPAVQVPVTRVAVPAPRATPLPVARPPAKLPSGRNPNVPTTPNGTPYTAEQLQYLMRYQKQRKLLAQQGARVPAANSNVPAVPNAIPNAVPNANSPVGNSSNVNSPVIKPAAVPVASPVAGVANVAGTRVAPPPRLNLSTAQVSAIVSQIQQQNPNMSNDQIRKLAAQYISQINNNRMKAYAASQANQPSQQLQQQQLLQLQQLQQQQLIQQQQQLQNQSQKLLMQQRQQQQQQLKPAQQAAYEQRKKMIFQKQQQVQQAAAAIAKLRQGSGASSPAYSPAPKE</sequence>
<dbReference type="GO" id="GO:0005634">
    <property type="term" value="C:nucleus"/>
    <property type="evidence" value="ECO:0007669"/>
    <property type="project" value="UniProtKB-SubCell"/>
</dbReference>
<evidence type="ECO:0000313" key="15">
    <source>
        <dbReference type="Proteomes" id="UP000094336"/>
    </source>
</evidence>
<proteinExistence type="inferred from homology"/>
<feature type="compositionally biased region" description="Basic and acidic residues" evidence="12">
    <location>
        <begin position="80"/>
        <end position="103"/>
    </location>
</feature>
<comment type="similarity">
    <text evidence="2">Belongs to the EAF1 family.</text>
</comment>
<keyword evidence="6" id="KW-0234">DNA repair</keyword>
<feature type="coiled-coil region" evidence="11">
    <location>
        <begin position="873"/>
        <end position="907"/>
    </location>
</feature>
<feature type="domain" description="Myb-like" evidence="13">
    <location>
        <begin position="496"/>
        <end position="550"/>
    </location>
</feature>
<dbReference type="EMBL" id="KV454436">
    <property type="protein sequence ID" value="ODQ78296.1"/>
    <property type="molecule type" value="Genomic_DNA"/>
</dbReference>
<feature type="compositionally biased region" description="Pro residues" evidence="12">
    <location>
        <begin position="693"/>
        <end position="703"/>
    </location>
</feature>
<dbReference type="InterPro" id="IPR014012">
    <property type="entry name" value="HSA_dom"/>
</dbReference>
<reference evidence="15" key="1">
    <citation type="submission" date="2016-05" db="EMBL/GenBank/DDBJ databases">
        <title>Comparative genomics of biotechnologically important yeasts.</title>
        <authorList>
            <consortium name="DOE Joint Genome Institute"/>
            <person name="Riley R."/>
            <person name="Haridas S."/>
            <person name="Wolfe K.H."/>
            <person name="Lopes M.R."/>
            <person name="Hittinger C.T."/>
            <person name="Goker M."/>
            <person name="Salamov A."/>
            <person name="Wisecaver J."/>
            <person name="Long T.M."/>
            <person name="Aerts A.L."/>
            <person name="Barry K."/>
            <person name="Choi C."/>
            <person name="Clum A."/>
            <person name="Coughlan A.Y."/>
            <person name="Deshpande S."/>
            <person name="Douglass A.P."/>
            <person name="Hanson S.J."/>
            <person name="Klenk H.-P."/>
            <person name="Labutti K."/>
            <person name="Lapidus A."/>
            <person name="Lindquist E."/>
            <person name="Lipzen A."/>
            <person name="Meier-Kolthoff J.P."/>
            <person name="Ohm R.A."/>
            <person name="Otillar R.P."/>
            <person name="Pangilinan J."/>
            <person name="Peng Y."/>
            <person name="Rokas A."/>
            <person name="Rosa C.A."/>
            <person name="Scheuner C."/>
            <person name="Sibirny A.A."/>
            <person name="Slot J.C."/>
            <person name="Stielow J.B."/>
            <person name="Sun H."/>
            <person name="Kurtzman C.P."/>
            <person name="Blackwell M."/>
            <person name="Grigoriev I.V."/>
            <person name="Jeffries T.W."/>
        </authorList>
    </citation>
    <scope>NUCLEOTIDE SEQUENCE [LARGE SCALE GENOMIC DNA]</scope>
    <source>
        <strain evidence="15">NRRL Y-12698</strain>
    </source>
</reference>
<comment type="subcellular location">
    <subcellularLocation>
        <location evidence="1">Nucleus</location>
    </subcellularLocation>
</comment>
<evidence type="ECO:0000313" key="14">
    <source>
        <dbReference type="EMBL" id="ODQ78296.1"/>
    </source>
</evidence>
<dbReference type="Gene3D" id="1.10.10.60">
    <property type="entry name" value="Homeodomain-like"/>
    <property type="match status" value="1"/>
</dbReference>
<dbReference type="PANTHER" id="PTHR46459">
    <property type="entry name" value="E1A-BINDING PROTEIN P400-RELATED"/>
    <property type="match status" value="1"/>
</dbReference>
<feature type="region of interest" description="Disordered" evidence="12">
    <location>
        <begin position="614"/>
        <end position="643"/>
    </location>
</feature>
<evidence type="ECO:0000256" key="4">
    <source>
        <dbReference type="ARBA" id="ARBA00022763"/>
    </source>
</evidence>
<evidence type="ECO:0000256" key="3">
    <source>
        <dbReference type="ARBA" id="ARBA00018561"/>
    </source>
</evidence>
<dbReference type="GeneID" id="30150824"/>
<gene>
    <name evidence="14" type="ORF">BABINDRAFT_9506</name>
</gene>
<keyword evidence="7" id="KW-0539">Nucleus</keyword>
<dbReference type="Pfam" id="PF13921">
    <property type="entry name" value="Myb_DNA-bind_6"/>
    <property type="match status" value="1"/>
</dbReference>
<dbReference type="Pfam" id="PF07529">
    <property type="entry name" value="HSA"/>
    <property type="match status" value="1"/>
</dbReference>
<dbReference type="PANTHER" id="PTHR46459:SF1">
    <property type="entry name" value="E1A-BINDING PROTEIN P400"/>
    <property type="match status" value="1"/>
</dbReference>
<evidence type="ECO:0000256" key="1">
    <source>
        <dbReference type="ARBA" id="ARBA00004123"/>
    </source>
</evidence>
<keyword evidence="5" id="KW-0156">Chromatin regulator</keyword>
<dbReference type="InterPro" id="IPR009057">
    <property type="entry name" value="Homeodomain-like_sf"/>
</dbReference>
<evidence type="ECO:0000256" key="12">
    <source>
        <dbReference type="SAM" id="MobiDB-lite"/>
    </source>
</evidence>
<dbReference type="GO" id="GO:0003682">
    <property type="term" value="F:chromatin binding"/>
    <property type="evidence" value="ECO:0007669"/>
    <property type="project" value="TreeGrafter"/>
</dbReference>
<feature type="region of interest" description="Disordered" evidence="12">
    <location>
        <begin position="80"/>
        <end position="116"/>
    </location>
</feature>
<dbReference type="GO" id="GO:0006281">
    <property type="term" value="P:DNA repair"/>
    <property type="evidence" value="ECO:0007669"/>
    <property type="project" value="UniProtKB-KW"/>
</dbReference>
<evidence type="ECO:0000256" key="8">
    <source>
        <dbReference type="ARBA" id="ARBA00025178"/>
    </source>
</evidence>
<dbReference type="InterPro" id="IPR001005">
    <property type="entry name" value="SANT/Myb"/>
</dbReference>
<organism evidence="14 15">
    <name type="scientific">Babjeviella inositovora NRRL Y-12698</name>
    <dbReference type="NCBI Taxonomy" id="984486"/>
    <lineage>
        <taxon>Eukaryota</taxon>
        <taxon>Fungi</taxon>
        <taxon>Dikarya</taxon>
        <taxon>Ascomycota</taxon>
        <taxon>Saccharomycotina</taxon>
        <taxon>Pichiomycetes</taxon>
        <taxon>Serinales incertae sedis</taxon>
        <taxon>Babjeviella</taxon>
    </lineage>
</organism>
<evidence type="ECO:0000256" key="2">
    <source>
        <dbReference type="ARBA" id="ARBA00008913"/>
    </source>
</evidence>
<dbReference type="AlphaFoldDB" id="A0A1E3QKR8"/>
<keyword evidence="11" id="KW-0175">Coiled coil</keyword>
<dbReference type="CDD" id="cd00167">
    <property type="entry name" value="SANT"/>
    <property type="match status" value="1"/>
</dbReference>
<dbReference type="RefSeq" id="XP_018983624.1">
    <property type="nucleotide sequence ID" value="XM_019132971.1"/>
</dbReference>
<evidence type="ECO:0000256" key="7">
    <source>
        <dbReference type="ARBA" id="ARBA00023242"/>
    </source>
</evidence>
<accession>A0A1E3QKR8</accession>
<dbReference type="SUPFAM" id="SSF46689">
    <property type="entry name" value="Homeodomain-like"/>
    <property type="match status" value="1"/>
</dbReference>
<dbReference type="STRING" id="984486.A0A1E3QKR8"/>
<dbReference type="OrthoDB" id="5364245at2759"/>
<evidence type="ECO:0000256" key="10">
    <source>
        <dbReference type="ARBA" id="ARBA00032084"/>
    </source>
</evidence>
<comment type="function">
    <text evidence="8">Component of the NuA4 histone acetyltransferase complex which is involved in transcriptional activation of selected genes principally by acetylation of nucleosomal histone H4 and H2A. The NuA4 complex is also involved in DNA repair.</text>
</comment>
<dbReference type="SMART" id="SM00717">
    <property type="entry name" value="SANT"/>
    <property type="match status" value="1"/>
</dbReference>
<evidence type="ECO:0000256" key="6">
    <source>
        <dbReference type="ARBA" id="ARBA00023204"/>
    </source>
</evidence>
<dbReference type="GO" id="GO:0006325">
    <property type="term" value="P:chromatin organization"/>
    <property type="evidence" value="ECO:0007669"/>
    <property type="project" value="UniProtKB-KW"/>
</dbReference>
<name>A0A1E3QKR8_9ASCO</name>
<evidence type="ECO:0000256" key="11">
    <source>
        <dbReference type="SAM" id="Coils"/>
    </source>
</evidence>
<feature type="region of interest" description="Disordered" evidence="12">
    <location>
        <begin position="693"/>
        <end position="717"/>
    </location>
</feature>
<dbReference type="PROSITE" id="PS50090">
    <property type="entry name" value="MYB_LIKE"/>
    <property type="match status" value="1"/>
</dbReference>
<keyword evidence="15" id="KW-1185">Reference proteome</keyword>
<evidence type="ECO:0000259" key="13">
    <source>
        <dbReference type="PROSITE" id="PS50090"/>
    </source>
</evidence>
<keyword evidence="4" id="KW-0227">DNA damage</keyword>
<protein>
    <recommendedName>
        <fullName evidence="3">Chromatin modification-related protein EAF1</fullName>
    </recommendedName>
    <alternativeName>
        <fullName evidence="10">ESA1-associated factor 1</fullName>
    </alternativeName>
    <alternativeName>
        <fullName evidence="9">Vacuolar import and degradation protein 21</fullName>
    </alternativeName>
</protein>
<evidence type="ECO:0000256" key="5">
    <source>
        <dbReference type="ARBA" id="ARBA00022853"/>
    </source>
</evidence>